<keyword evidence="5" id="KW-1185">Reference proteome</keyword>
<feature type="region of interest" description="Disordered" evidence="3">
    <location>
        <begin position="402"/>
        <end position="481"/>
    </location>
</feature>
<dbReference type="Pfam" id="PF00653">
    <property type="entry name" value="BIR"/>
    <property type="match status" value="1"/>
</dbReference>
<feature type="compositionally biased region" description="Basic and acidic residues" evidence="3">
    <location>
        <begin position="102"/>
        <end position="114"/>
    </location>
</feature>
<dbReference type="GO" id="GO:0046872">
    <property type="term" value="F:metal ion binding"/>
    <property type="evidence" value="ECO:0007669"/>
    <property type="project" value="UniProtKB-KW"/>
</dbReference>
<evidence type="ECO:0000256" key="2">
    <source>
        <dbReference type="ARBA" id="ARBA00022833"/>
    </source>
</evidence>
<dbReference type="SUPFAM" id="SSF57924">
    <property type="entry name" value="Inhibitor of apoptosis (IAP) repeat"/>
    <property type="match status" value="2"/>
</dbReference>
<feature type="region of interest" description="Disordered" evidence="3">
    <location>
        <begin position="1"/>
        <end position="43"/>
    </location>
</feature>
<name>A0AAN6JNI5_9BASI</name>
<gene>
    <name evidence="4" type="ORF">OC842_000297</name>
</gene>
<dbReference type="AlphaFoldDB" id="A0AAN6JNI5"/>
<dbReference type="EMBL" id="JAPDMQ010000008">
    <property type="protein sequence ID" value="KAK0540729.1"/>
    <property type="molecule type" value="Genomic_DNA"/>
</dbReference>
<evidence type="ECO:0000313" key="5">
    <source>
        <dbReference type="Proteomes" id="UP001176521"/>
    </source>
</evidence>
<feature type="region of interest" description="Disordered" evidence="3">
    <location>
        <begin position="102"/>
        <end position="142"/>
    </location>
</feature>
<evidence type="ECO:0000313" key="4">
    <source>
        <dbReference type="EMBL" id="KAK0540729.1"/>
    </source>
</evidence>
<feature type="compositionally biased region" description="Polar residues" evidence="3">
    <location>
        <begin position="341"/>
        <end position="352"/>
    </location>
</feature>
<dbReference type="CDD" id="cd00022">
    <property type="entry name" value="BIR"/>
    <property type="match status" value="1"/>
</dbReference>
<protein>
    <recommendedName>
        <fullName evidence="6">Inhibitor of apoptosis repeat-containing protein</fullName>
    </recommendedName>
</protein>
<sequence>MSMAIEEQRIASFTSTRPAWPHPTSAASTSRSKATRSHHPYPTPKELAAASLYFSPSPDAPDNCTSFIDGSNLADWQPGEDPLERLAELKPQHPWVLITRSAREAEEHPPEHKSTSKAKKTTKRTKSRAADKTVDVTQDPDSFSQYSWTEDALLPDSKTMVAARKATFGKEWPHDSKRGWSCTSAKLAAAGFHYDPSAEEPDNAVCAYCTKPLAGWEKNDDPIYEHQRRRPECPFFNVRTLDGEAEAAEDGEKAKSEEPAARSTSGGRPVKNSRKKRNDRSQDDSGESSVLPADDHDEQDAAIPAPDEGGASMLMQPKPEQPKLKAVSADAAHAPQPPGDNDQQVVIPSQAVSAEDRKKTVGEYLSDKANQALEEMRAQGQAKIEHLRKRFYSERAEIEALLTGQRKSAKVRSGATAGGSQAKGDDGGAGSSRRSHPDDDEDNDGAVFGAESKALPKKGKAKSRPKLPTFSVRNTAEDGDE</sequence>
<proteinExistence type="predicted"/>
<dbReference type="PANTHER" id="PTHR46771">
    <property type="entry name" value="DETERIN"/>
    <property type="match status" value="1"/>
</dbReference>
<feature type="compositionally biased region" description="Basic residues" evidence="3">
    <location>
        <begin position="115"/>
        <end position="127"/>
    </location>
</feature>
<evidence type="ECO:0000256" key="1">
    <source>
        <dbReference type="ARBA" id="ARBA00022723"/>
    </source>
</evidence>
<feature type="compositionally biased region" description="Basic residues" evidence="3">
    <location>
        <begin position="455"/>
        <end position="465"/>
    </location>
</feature>
<accession>A0AAN6JNI5</accession>
<comment type="caution">
    <text evidence="4">The sequence shown here is derived from an EMBL/GenBank/DDBJ whole genome shotgun (WGS) entry which is preliminary data.</text>
</comment>
<dbReference type="Proteomes" id="UP001176521">
    <property type="component" value="Unassembled WGS sequence"/>
</dbReference>
<dbReference type="PANTHER" id="PTHR46771:SF5">
    <property type="entry name" value="DETERIN"/>
    <property type="match status" value="1"/>
</dbReference>
<dbReference type="SMART" id="SM00238">
    <property type="entry name" value="BIR"/>
    <property type="match status" value="2"/>
</dbReference>
<evidence type="ECO:0008006" key="6">
    <source>
        <dbReference type="Google" id="ProtNLM"/>
    </source>
</evidence>
<dbReference type="Gene3D" id="1.10.1170.10">
    <property type="entry name" value="Inhibitor Of Apoptosis Protein (2mihbC-IAP-1), Chain A"/>
    <property type="match status" value="2"/>
</dbReference>
<feature type="compositionally biased region" description="Basic and acidic residues" evidence="3">
    <location>
        <begin position="250"/>
        <end position="260"/>
    </location>
</feature>
<organism evidence="4 5">
    <name type="scientific">Tilletia horrida</name>
    <dbReference type="NCBI Taxonomy" id="155126"/>
    <lineage>
        <taxon>Eukaryota</taxon>
        <taxon>Fungi</taxon>
        <taxon>Dikarya</taxon>
        <taxon>Basidiomycota</taxon>
        <taxon>Ustilaginomycotina</taxon>
        <taxon>Exobasidiomycetes</taxon>
        <taxon>Tilletiales</taxon>
        <taxon>Tilletiaceae</taxon>
        <taxon>Tilletia</taxon>
    </lineage>
</organism>
<keyword evidence="1" id="KW-0479">Metal-binding</keyword>
<dbReference type="InterPro" id="IPR051190">
    <property type="entry name" value="Baculoviral_IAP"/>
</dbReference>
<dbReference type="PROSITE" id="PS50143">
    <property type="entry name" value="BIR_REPEAT_2"/>
    <property type="match status" value="2"/>
</dbReference>
<keyword evidence="2" id="KW-0862">Zinc</keyword>
<reference evidence="4" key="1">
    <citation type="journal article" date="2023" name="PhytoFront">
        <title>Draft Genome Resources of Seven Strains of Tilletia horrida, Causal Agent of Kernel Smut of Rice.</title>
        <authorList>
            <person name="Khanal S."/>
            <person name="Antony Babu S."/>
            <person name="Zhou X.G."/>
        </authorList>
    </citation>
    <scope>NUCLEOTIDE SEQUENCE</scope>
    <source>
        <strain evidence="4">TX3</strain>
    </source>
</reference>
<feature type="region of interest" description="Disordered" evidence="3">
    <location>
        <begin position="244"/>
        <end position="360"/>
    </location>
</feature>
<dbReference type="InterPro" id="IPR001370">
    <property type="entry name" value="BIR_rpt"/>
</dbReference>
<evidence type="ECO:0000256" key="3">
    <source>
        <dbReference type="SAM" id="MobiDB-lite"/>
    </source>
</evidence>